<gene>
    <name evidence="3" type="ORF">PNOK_0554600</name>
</gene>
<comment type="cofactor">
    <cofactor evidence="1">
        <name>Mg(2+)</name>
        <dbReference type="ChEBI" id="CHEBI:18420"/>
    </cofactor>
</comment>
<dbReference type="GO" id="GO:0008948">
    <property type="term" value="F:oxaloacetate decarboxylase activity"/>
    <property type="evidence" value="ECO:0007669"/>
    <property type="project" value="TreeGrafter"/>
</dbReference>
<proteinExistence type="predicted"/>
<keyword evidence="1" id="KW-0460">Magnesium</keyword>
<dbReference type="SUPFAM" id="SSF89562">
    <property type="entry name" value="RraA-like"/>
    <property type="match status" value="1"/>
</dbReference>
<evidence type="ECO:0000256" key="2">
    <source>
        <dbReference type="SAM" id="MobiDB-lite"/>
    </source>
</evidence>
<feature type="binding site" evidence="1">
    <location>
        <position position="143"/>
    </location>
    <ligand>
        <name>Mg(2+)</name>
        <dbReference type="ChEBI" id="CHEBI:18420"/>
    </ligand>
</feature>
<dbReference type="AlphaFoldDB" id="A0A286UGH6"/>
<evidence type="ECO:0000256" key="1">
    <source>
        <dbReference type="PIRSR" id="PIRSR605493-1"/>
    </source>
</evidence>
<organism evidence="3 4">
    <name type="scientific">Pyrrhoderma noxium</name>
    <dbReference type="NCBI Taxonomy" id="2282107"/>
    <lineage>
        <taxon>Eukaryota</taxon>
        <taxon>Fungi</taxon>
        <taxon>Dikarya</taxon>
        <taxon>Basidiomycota</taxon>
        <taxon>Agaricomycotina</taxon>
        <taxon>Agaricomycetes</taxon>
        <taxon>Hymenochaetales</taxon>
        <taxon>Hymenochaetaceae</taxon>
        <taxon>Pyrrhoderma</taxon>
    </lineage>
</organism>
<dbReference type="GO" id="GO:0047443">
    <property type="term" value="F:4-hydroxy-4-methyl-2-oxoglutarate aldolase activity"/>
    <property type="evidence" value="ECO:0007669"/>
    <property type="project" value="TreeGrafter"/>
</dbReference>
<dbReference type="STRING" id="2282107.A0A286UGH6"/>
<dbReference type="EMBL" id="NBII01000005">
    <property type="protein sequence ID" value="PAV18703.1"/>
    <property type="molecule type" value="Genomic_DNA"/>
</dbReference>
<feature type="binding site" evidence="1">
    <location>
        <begin position="120"/>
        <end position="123"/>
    </location>
    <ligand>
        <name>substrate</name>
    </ligand>
</feature>
<dbReference type="PANTHER" id="PTHR33254:SF4">
    <property type="entry name" value="4-HYDROXY-4-METHYL-2-OXOGLUTARATE ALDOLASE 3-RELATED"/>
    <property type="match status" value="1"/>
</dbReference>
<dbReference type="Gene3D" id="3.50.30.40">
    <property type="entry name" value="Ribonuclease E inhibitor RraA/RraA-like"/>
    <property type="match status" value="1"/>
</dbReference>
<dbReference type="InParanoid" id="A0A286UGH6"/>
<feature type="region of interest" description="Disordered" evidence="2">
    <location>
        <begin position="1"/>
        <end position="24"/>
    </location>
</feature>
<dbReference type="OrthoDB" id="1476984at2759"/>
<dbReference type="PANTHER" id="PTHR33254">
    <property type="entry name" value="4-HYDROXY-4-METHYL-2-OXOGLUTARATE ALDOLASE 3-RELATED"/>
    <property type="match status" value="1"/>
</dbReference>
<dbReference type="Proteomes" id="UP000217199">
    <property type="component" value="Unassembled WGS sequence"/>
</dbReference>
<dbReference type="GO" id="GO:0046872">
    <property type="term" value="F:metal ion binding"/>
    <property type="evidence" value="ECO:0007669"/>
    <property type="project" value="UniProtKB-KW"/>
</dbReference>
<dbReference type="CDD" id="cd16841">
    <property type="entry name" value="RraA_family"/>
    <property type="match status" value="1"/>
</dbReference>
<reference evidence="3 4" key="1">
    <citation type="journal article" date="2017" name="Mol. Ecol.">
        <title>Comparative and population genomic landscape of Phellinus noxius: A hypervariable fungus causing root rot in trees.</title>
        <authorList>
            <person name="Chung C.L."/>
            <person name="Lee T.J."/>
            <person name="Akiba M."/>
            <person name="Lee H.H."/>
            <person name="Kuo T.H."/>
            <person name="Liu D."/>
            <person name="Ke H.M."/>
            <person name="Yokoi T."/>
            <person name="Roa M.B."/>
            <person name="Lu M.J."/>
            <person name="Chang Y.Y."/>
            <person name="Ann P.J."/>
            <person name="Tsai J.N."/>
            <person name="Chen C.Y."/>
            <person name="Tzean S.S."/>
            <person name="Ota Y."/>
            <person name="Hattori T."/>
            <person name="Sahashi N."/>
            <person name="Liou R.F."/>
            <person name="Kikuchi T."/>
            <person name="Tsai I.J."/>
        </authorList>
    </citation>
    <scope>NUCLEOTIDE SEQUENCE [LARGE SCALE GENOMIC DNA]</scope>
    <source>
        <strain evidence="3 4">FFPRI411160</strain>
    </source>
</reference>
<feature type="binding site" evidence="1">
    <location>
        <position position="142"/>
    </location>
    <ligand>
        <name>substrate</name>
    </ligand>
</feature>
<keyword evidence="1" id="KW-0479">Metal-binding</keyword>
<evidence type="ECO:0000313" key="4">
    <source>
        <dbReference type="Proteomes" id="UP000217199"/>
    </source>
</evidence>
<keyword evidence="4" id="KW-1185">Reference proteome</keyword>
<accession>A0A286UGH6</accession>
<dbReference type="InterPro" id="IPR036704">
    <property type="entry name" value="RraA/RraA-like_sf"/>
</dbReference>
<name>A0A286UGH6_9AGAM</name>
<sequence>MSRASSRLHSIVRQMSASASQSSTSSSSLTKLKQFSACELSDALIKLGVPHGGHIPDVRRVTSYEGSVEERICGPAYTVKMVHASDKEAPKPEKHFVDTVVDGSVVVIDAPPDVKNAVWGGLMTAGASSRGALGLVISGRCRDLLEHNSMRFPIFSRGTSTLGQSPFTRPSAVQVPVTISPQYFNQPQNAENGYVFPAVTVNPGDFITADIDGVVCVPKDLVDEVVKVAEKGREVDANIERNRL</sequence>
<protein>
    <submittedName>
        <fullName evidence="3">RraA-like protein</fullName>
    </submittedName>
</protein>
<evidence type="ECO:0000313" key="3">
    <source>
        <dbReference type="EMBL" id="PAV18703.1"/>
    </source>
</evidence>
<dbReference type="InterPro" id="IPR005493">
    <property type="entry name" value="RraA/RraA-like"/>
</dbReference>
<dbReference type="Pfam" id="PF03737">
    <property type="entry name" value="RraA-like"/>
    <property type="match status" value="1"/>
</dbReference>
<comment type="caution">
    <text evidence="3">The sequence shown here is derived from an EMBL/GenBank/DDBJ whole genome shotgun (WGS) entry which is preliminary data.</text>
</comment>